<evidence type="ECO:0000313" key="13">
    <source>
        <dbReference type="Proteomes" id="UP000509510"/>
    </source>
</evidence>
<keyword evidence="5" id="KW-1003">Cell membrane</keyword>
<keyword evidence="9" id="KW-0326">Glycosidase</keyword>
<dbReference type="PANTHER" id="PTHR10963:SF42">
    <property type="entry name" value="PUTATIVE (AFU_ORTHOLOGUE AFUA_5G02280)-RELATED"/>
    <property type="match status" value="1"/>
</dbReference>
<dbReference type="InterPro" id="IPR013320">
    <property type="entry name" value="ConA-like_dom_sf"/>
</dbReference>
<evidence type="ECO:0000259" key="11">
    <source>
        <dbReference type="PROSITE" id="PS51762"/>
    </source>
</evidence>
<dbReference type="OrthoDB" id="192832at2759"/>
<keyword evidence="10" id="KW-0812">Transmembrane</keyword>
<organism evidence="12 13">
    <name type="scientific">Talaromyces rugulosus</name>
    <name type="common">Penicillium rugulosum</name>
    <dbReference type="NCBI Taxonomy" id="121627"/>
    <lineage>
        <taxon>Eukaryota</taxon>
        <taxon>Fungi</taxon>
        <taxon>Dikarya</taxon>
        <taxon>Ascomycota</taxon>
        <taxon>Pezizomycotina</taxon>
        <taxon>Eurotiomycetes</taxon>
        <taxon>Eurotiomycetidae</taxon>
        <taxon>Eurotiales</taxon>
        <taxon>Trichocomaceae</taxon>
        <taxon>Talaromyces</taxon>
        <taxon>Talaromyces sect. Islandici</taxon>
    </lineage>
</organism>
<keyword evidence="13" id="KW-1185">Reference proteome</keyword>
<protein>
    <recommendedName>
        <fullName evidence="4">endo-1,3(4)-beta-glucanase</fullName>
        <ecNumber evidence="4">3.2.1.6</ecNumber>
    </recommendedName>
</protein>
<evidence type="ECO:0000256" key="8">
    <source>
        <dbReference type="ARBA" id="ARBA00023288"/>
    </source>
</evidence>
<dbReference type="GO" id="GO:0098552">
    <property type="term" value="C:side of membrane"/>
    <property type="evidence" value="ECO:0007669"/>
    <property type="project" value="UniProtKB-KW"/>
</dbReference>
<dbReference type="RefSeq" id="XP_035347546.1">
    <property type="nucleotide sequence ID" value="XM_035491653.1"/>
</dbReference>
<dbReference type="GO" id="GO:0005886">
    <property type="term" value="C:plasma membrane"/>
    <property type="evidence" value="ECO:0007669"/>
    <property type="project" value="UniProtKB-SubCell"/>
</dbReference>
<dbReference type="InterPro" id="IPR050546">
    <property type="entry name" value="Glycosyl_Hydrlase_16"/>
</dbReference>
<keyword evidence="7" id="KW-0378">Hydrolase</keyword>
<name>A0A7H8R6L1_TALRU</name>
<reference evidence="13" key="1">
    <citation type="submission" date="2020-06" db="EMBL/GenBank/DDBJ databases">
        <title>A chromosome-scale genome assembly of Talaromyces rugulosus W13939.</title>
        <authorList>
            <person name="Wang B."/>
            <person name="Guo L."/>
            <person name="Ye K."/>
            <person name="Wang L."/>
        </authorList>
    </citation>
    <scope>NUCLEOTIDE SEQUENCE [LARGE SCALE GENOMIC DNA]</scope>
    <source>
        <strain evidence="13">W13939</strain>
    </source>
</reference>
<evidence type="ECO:0000256" key="5">
    <source>
        <dbReference type="ARBA" id="ARBA00022475"/>
    </source>
</evidence>
<dbReference type="Pfam" id="PF26113">
    <property type="entry name" value="GH16_XgeA"/>
    <property type="match status" value="1"/>
</dbReference>
<dbReference type="KEGG" id="trg:TRUGW13939_08519"/>
<feature type="transmembrane region" description="Helical" evidence="10">
    <location>
        <begin position="59"/>
        <end position="80"/>
    </location>
</feature>
<sequence length="385" mass="42467">MPHLDDSQSQYPKTEQPYNPAYNPAIPQSYSHGLDGNEAQPASRYSKFDPRGWRRRTQIIAGVVLVVVIIAVIVGAYEGWKANRYPSYSALNYSLKDTFEGENFFDNFYYWSTADPTAGFVVYIAESNARWSNLTYATSESAFLQVDTKYPNTVGGRNSVRIQSNNTYNDGLFIFDILHTPFGCGTWPALWLSDSSNWPMNGEIDVVEAVNNGTWGNSMTLHTTDDCSMKVKRKETGSVTSSNCYNGTNSNEGCGVQGSTASYGPEFNKNGGGVYATELRDAGIRIWWFARDSIPSDITSGSPDPSTWGEATADFPSTDCSISSHFKNQSIIANIDLCGALAGSTARYTDQASCPSNCTDYVAQNPSAFQDAYWEFKSFKVYQTS</sequence>
<dbReference type="EC" id="3.2.1.6" evidence="4"/>
<keyword evidence="10" id="KW-0472">Membrane</keyword>
<comment type="subcellular location">
    <subcellularLocation>
        <location evidence="2">Cell membrane</location>
        <topology evidence="2">Lipid-anchor</topology>
        <topology evidence="2">GPI-anchor</topology>
    </subcellularLocation>
</comment>
<keyword evidence="6" id="KW-0336">GPI-anchor</keyword>
<dbReference type="PROSITE" id="PS51762">
    <property type="entry name" value="GH16_2"/>
    <property type="match status" value="1"/>
</dbReference>
<evidence type="ECO:0000256" key="6">
    <source>
        <dbReference type="ARBA" id="ARBA00022622"/>
    </source>
</evidence>
<evidence type="ECO:0000256" key="1">
    <source>
        <dbReference type="ARBA" id="ARBA00000124"/>
    </source>
</evidence>
<evidence type="ECO:0000256" key="3">
    <source>
        <dbReference type="ARBA" id="ARBA00006865"/>
    </source>
</evidence>
<dbReference type="Gene3D" id="2.60.120.200">
    <property type="match status" value="1"/>
</dbReference>
<keyword evidence="10" id="KW-1133">Transmembrane helix</keyword>
<dbReference type="AlphaFoldDB" id="A0A7H8R6L1"/>
<dbReference type="InterPro" id="IPR000757">
    <property type="entry name" value="Beta-glucanase-like"/>
</dbReference>
<dbReference type="SUPFAM" id="SSF49899">
    <property type="entry name" value="Concanavalin A-like lectins/glucanases"/>
    <property type="match status" value="1"/>
</dbReference>
<dbReference type="GO" id="GO:0052861">
    <property type="term" value="F:endo-1,3(4)-beta-glucanase activity"/>
    <property type="evidence" value="ECO:0007669"/>
    <property type="project" value="UniProtKB-EC"/>
</dbReference>
<keyword evidence="6" id="KW-0325">Glycoprotein</keyword>
<dbReference type="PANTHER" id="PTHR10963">
    <property type="entry name" value="GLYCOSYL HYDROLASE-RELATED"/>
    <property type="match status" value="1"/>
</dbReference>
<comment type="catalytic activity">
    <reaction evidence="1">
        <text>Endohydrolysis of (1-&gt;3)- or (1-&gt;4)-linkages in beta-D-glucans when the glucose residue whose reducing group is involved in the linkage to be hydrolyzed is itself substituted at C-3.</text>
        <dbReference type="EC" id="3.2.1.6"/>
    </reaction>
</comment>
<evidence type="ECO:0000256" key="10">
    <source>
        <dbReference type="SAM" id="Phobius"/>
    </source>
</evidence>
<gene>
    <name evidence="12" type="ORF">TRUGW13939_08519</name>
</gene>
<evidence type="ECO:0000256" key="4">
    <source>
        <dbReference type="ARBA" id="ARBA00012599"/>
    </source>
</evidence>
<dbReference type="GeneID" id="55996008"/>
<proteinExistence type="inferred from homology"/>
<dbReference type="CDD" id="cd02181">
    <property type="entry name" value="GH16_fungal_Lam16A_glucanase"/>
    <property type="match status" value="1"/>
</dbReference>
<evidence type="ECO:0000313" key="12">
    <source>
        <dbReference type="EMBL" id="QKX61371.1"/>
    </source>
</evidence>
<feature type="domain" description="GH16" evidence="11">
    <location>
        <begin position="78"/>
        <end position="343"/>
    </location>
</feature>
<accession>A0A7H8R6L1</accession>
<dbReference type="GO" id="GO:0009251">
    <property type="term" value="P:glucan catabolic process"/>
    <property type="evidence" value="ECO:0007669"/>
    <property type="project" value="TreeGrafter"/>
</dbReference>
<dbReference type="EMBL" id="CP055901">
    <property type="protein sequence ID" value="QKX61371.1"/>
    <property type="molecule type" value="Genomic_DNA"/>
</dbReference>
<comment type="similarity">
    <text evidence="3">Belongs to the glycosyl hydrolase 16 family.</text>
</comment>
<dbReference type="Proteomes" id="UP000509510">
    <property type="component" value="Chromosome IV"/>
</dbReference>
<evidence type="ECO:0000256" key="9">
    <source>
        <dbReference type="ARBA" id="ARBA00023295"/>
    </source>
</evidence>
<keyword evidence="8" id="KW-0449">Lipoprotein</keyword>
<evidence type="ECO:0000256" key="2">
    <source>
        <dbReference type="ARBA" id="ARBA00004609"/>
    </source>
</evidence>
<dbReference type="FunFam" id="2.60.120.200:FF:000114">
    <property type="entry name" value="Probable endo-1,3(4)-beta-glucanase NFIA_089530"/>
    <property type="match status" value="1"/>
</dbReference>
<evidence type="ECO:0000256" key="7">
    <source>
        <dbReference type="ARBA" id="ARBA00022801"/>
    </source>
</evidence>